<dbReference type="Gene3D" id="3.40.605.10">
    <property type="entry name" value="Aldehyde Dehydrogenase, Chain A, domain 1"/>
    <property type="match status" value="1"/>
</dbReference>
<comment type="similarity">
    <text evidence="2 7">Belongs to the aldehyde dehydrogenase family.</text>
</comment>
<evidence type="ECO:0000256" key="3">
    <source>
        <dbReference type="ARBA" id="ARBA00023002"/>
    </source>
</evidence>
<dbReference type="EMBL" id="LYCR01000091">
    <property type="protein sequence ID" value="OGM42339.1"/>
    <property type="molecule type" value="Genomic_DNA"/>
</dbReference>
<dbReference type="RefSeq" id="XP_022386056.1">
    <property type="nucleotide sequence ID" value="XM_022535000.1"/>
</dbReference>
<accession>A0A1F7ZSU0</accession>
<proteinExistence type="inferred from homology"/>
<dbReference type="EC" id="1.2.1.3" evidence="4"/>
<dbReference type="Gene3D" id="3.40.309.10">
    <property type="entry name" value="Aldehyde Dehydrogenase, Chain A, domain 2"/>
    <property type="match status" value="1"/>
</dbReference>
<evidence type="ECO:0000256" key="7">
    <source>
        <dbReference type="RuleBase" id="RU003345"/>
    </source>
</evidence>
<sequence length="479" mass="50993">MSKYESRLFINGDLVEPSKGNTFPLLNPATNELVANIPIAEEDDIDKAVAAAEKAQPGWARLPARKRAAIIRKFAALMDENKHKLSELDSICMGKPLHDGLGDVQEACDITNYFAGLVEIADGETSLNSPDSLNISMRQPFGVVASIIPWNFPTMIWCHDVVPASGAGNAVILKTSEKAPLSGVLLAQLAYQAGFPPGIINVVSGPGQTGALLSAHMRIRKISFTGSTGTGRAIMQAAAKSNLKTVSLELGGKSPLLVFDDADLEATAAAAVKSVTFNSGQVCTASSRLYVQKTAADQFKRLVSQLMLNLRLGDPRTTNTDMGPQADSKQAAAVARYLEAGLQDGQALVGGKRALDAGENFIHPTIFSNIPDKSKLDMEEVFGPVLVLHEFDTEEEAVRRANDTEYGLYASVFTKDVSRALRVARALEAGNVGVNCTSPDGAYELPFGGWKASGIGSQKGSSAILEWTQGKSVYINHSA</sequence>
<evidence type="ECO:0000313" key="9">
    <source>
        <dbReference type="EMBL" id="OGM42339.1"/>
    </source>
</evidence>
<feature type="active site" evidence="6">
    <location>
        <position position="249"/>
    </location>
</feature>
<dbReference type="PROSITE" id="PS00687">
    <property type="entry name" value="ALDEHYDE_DEHYDR_GLU"/>
    <property type="match status" value="1"/>
</dbReference>
<dbReference type="FunFam" id="3.40.605.10:FF:000007">
    <property type="entry name" value="NAD/NADP-dependent betaine aldehyde dehydrogenase"/>
    <property type="match status" value="1"/>
</dbReference>
<dbReference type="InterPro" id="IPR015590">
    <property type="entry name" value="Aldehyde_DH_dom"/>
</dbReference>
<evidence type="ECO:0000256" key="6">
    <source>
        <dbReference type="PROSITE-ProRule" id="PRU10007"/>
    </source>
</evidence>
<evidence type="ECO:0000256" key="4">
    <source>
        <dbReference type="ARBA" id="ARBA00024226"/>
    </source>
</evidence>
<keyword evidence="3 7" id="KW-0560">Oxidoreductase</keyword>
<keyword evidence="10" id="KW-1185">Reference proteome</keyword>
<comment type="caution">
    <text evidence="9">The sequence shown here is derived from an EMBL/GenBank/DDBJ whole genome shotgun (WGS) entry which is preliminary data.</text>
</comment>
<dbReference type="InterPro" id="IPR016162">
    <property type="entry name" value="Ald_DH_N"/>
</dbReference>
<dbReference type="AlphaFoldDB" id="A0A1F7ZSU0"/>
<dbReference type="PANTHER" id="PTHR11699">
    <property type="entry name" value="ALDEHYDE DEHYDROGENASE-RELATED"/>
    <property type="match status" value="1"/>
</dbReference>
<dbReference type="OrthoDB" id="310895at2759"/>
<reference evidence="9 10" key="1">
    <citation type="journal article" date="2016" name="Genome Biol. Evol.">
        <title>Draft genome sequence of an aflatoxigenic Aspergillus species, A. bombycis.</title>
        <authorList>
            <person name="Moore G.G."/>
            <person name="Mack B.M."/>
            <person name="Beltz S.B."/>
            <person name="Gilbert M.K."/>
        </authorList>
    </citation>
    <scope>NUCLEOTIDE SEQUENCE [LARGE SCALE GENOMIC DNA]</scope>
    <source>
        <strain evidence="10">NRRL 26010</strain>
    </source>
</reference>
<feature type="domain" description="Aldehyde dehydrogenase" evidence="8">
    <location>
        <begin position="17"/>
        <end position="473"/>
    </location>
</feature>
<comment type="pathway">
    <text evidence="1">Mycotoxin biosynthesis.</text>
</comment>
<name>A0A1F7ZSU0_9EURO</name>
<gene>
    <name evidence="9" type="ORF">ABOM_007871</name>
</gene>
<organism evidence="9 10">
    <name type="scientific">Aspergillus bombycis</name>
    <dbReference type="NCBI Taxonomy" id="109264"/>
    <lineage>
        <taxon>Eukaryota</taxon>
        <taxon>Fungi</taxon>
        <taxon>Dikarya</taxon>
        <taxon>Ascomycota</taxon>
        <taxon>Pezizomycotina</taxon>
        <taxon>Eurotiomycetes</taxon>
        <taxon>Eurotiomycetidae</taxon>
        <taxon>Eurotiales</taxon>
        <taxon>Aspergillaceae</taxon>
        <taxon>Aspergillus</taxon>
    </lineage>
</organism>
<protein>
    <recommendedName>
        <fullName evidence="4">aldehyde dehydrogenase (NAD(+))</fullName>
        <ecNumber evidence="4">1.2.1.3</ecNumber>
    </recommendedName>
</protein>
<evidence type="ECO:0000256" key="1">
    <source>
        <dbReference type="ARBA" id="ARBA00004685"/>
    </source>
</evidence>
<comment type="catalytic activity">
    <reaction evidence="5">
        <text>an aldehyde + NAD(+) + H2O = a carboxylate + NADH + 2 H(+)</text>
        <dbReference type="Rhea" id="RHEA:16185"/>
        <dbReference type="ChEBI" id="CHEBI:15377"/>
        <dbReference type="ChEBI" id="CHEBI:15378"/>
        <dbReference type="ChEBI" id="CHEBI:17478"/>
        <dbReference type="ChEBI" id="CHEBI:29067"/>
        <dbReference type="ChEBI" id="CHEBI:57540"/>
        <dbReference type="ChEBI" id="CHEBI:57945"/>
        <dbReference type="EC" id="1.2.1.3"/>
    </reaction>
</comment>
<dbReference type="GeneID" id="34451261"/>
<evidence type="ECO:0000256" key="5">
    <source>
        <dbReference type="ARBA" id="ARBA00049194"/>
    </source>
</evidence>
<evidence type="ECO:0000313" key="10">
    <source>
        <dbReference type="Proteomes" id="UP000179179"/>
    </source>
</evidence>
<dbReference type="Proteomes" id="UP000179179">
    <property type="component" value="Unassembled WGS sequence"/>
</dbReference>
<dbReference type="Pfam" id="PF00171">
    <property type="entry name" value="Aldedh"/>
    <property type="match status" value="1"/>
</dbReference>
<dbReference type="STRING" id="109264.A0A1F7ZSU0"/>
<evidence type="ECO:0000256" key="2">
    <source>
        <dbReference type="ARBA" id="ARBA00009986"/>
    </source>
</evidence>
<dbReference type="FunFam" id="3.40.309.10:FF:000012">
    <property type="entry name" value="Betaine aldehyde dehydrogenase"/>
    <property type="match status" value="1"/>
</dbReference>
<dbReference type="InterPro" id="IPR016163">
    <property type="entry name" value="Ald_DH_C"/>
</dbReference>
<evidence type="ECO:0000259" key="8">
    <source>
        <dbReference type="Pfam" id="PF00171"/>
    </source>
</evidence>
<dbReference type="InterPro" id="IPR016161">
    <property type="entry name" value="Ald_DH/histidinol_DH"/>
</dbReference>
<dbReference type="SUPFAM" id="SSF53720">
    <property type="entry name" value="ALDH-like"/>
    <property type="match status" value="1"/>
</dbReference>
<dbReference type="GO" id="GO:0004029">
    <property type="term" value="F:aldehyde dehydrogenase (NAD+) activity"/>
    <property type="evidence" value="ECO:0007669"/>
    <property type="project" value="UniProtKB-EC"/>
</dbReference>
<dbReference type="InterPro" id="IPR029510">
    <property type="entry name" value="Ald_DH_CS_GLU"/>
</dbReference>